<accession>A0A852WTG7</accession>
<proteinExistence type="predicted"/>
<dbReference type="RefSeq" id="WP_179551249.1">
    <property type="nucleotide sequence ID" value="NZ_JACCFI010000001.1"/>
</dbReference>
<dbReference type="Gene3D" id="3.40.50.10600">
    <property type="entry name" value="SpoIIaa-like domains"/>
    <property type="match status" value="1"/>
</dbReference>
<dbReference type="AlphaFoldDB" id="A0A852WTG7"/>
<evidence type="ECO:0000313" key="1">
    <source>
        <dbReference type="EMBL" id="NYG21276.1"/>
    </source>
</evidence>
<dbReference type="InterPro" id="IPR021866">
    <property type="entry name" value="SpoIIAA-like"/>
</dbReference>
<dbReference type="InterPro" id="IPR036513">
    <property type="entry name" value="STAS_dom_sf"/>
</dbReference>
<dbReference type="SUPFAM" id="SSF52091">
    <property type="entry name" value="SpoIIaa-like"/>
    <property type="match status" value="1"/>
</dbReference>
<dbReference type="EMBL" id="JACCFI010000001">
    <property type="protein sequence ID" value="NYG21276.1"/>
    <property type="molecule type" value="Genomic_DNA"/>
</dbReference>
<evidence type="ECO:0000313" key="2">
    <source>
        <dbReference type="Proteomes" id="UP000549066"/>
    </source>
</evidence>
<protein>
    <recommendedName>
        <fullName evidence="3">STAS/SEC14 domain-containing protein</fullName>
    </recommendedName>
</protein>
<dbReference type="Proteomes" id="UP000549066">
    <property type="component" value="Unassembled WGS sequence"/>
</dbReference>
<sequence>MIEPLDGLPAGVIGFRAVGTIEAEDYRDVLDPAIHAALDAHGRVDCVFVMGEEFDHYSLGAMWEDAKLIGLPHSAWGRAAFVTDHDVLAGIATAFGGLVPGEFRVFPLAQRDEAIAWVAESASAPASSTSSD</sequence>
<dbReference type="Pfam" id="PF11964">
    <property type="entry name" value="SpoIIAA-like"/>
    <property type="match status" value="1"/>
</dbReference>
<reference evidence="1 2" key="1">
    <citation type="submission" date="2020-07" db="EMBL/GenBank/DDBJ databases">
        <title>Sequencing the genomes of 1000 actinobacteria strains.</title>
        <authorList>
            <person name="Klenk H.-P."/>
        </authorList>
    </citation>
    <scope>NUCLEOTIDE SEQUENCE [LARGE SCALE GENOMIC DNA]</scope>
    <source>
        <strain evidence="1 2">DSM 8598</strain>
    </source>
</reference>
<keyword evidence="2" id="KW-1185">Reference proteome</keyword>
<evidence type="ECO:0008006" key="3">
    <source>
        <dbReference type="Google" id="ProtNLM"/>
    </source>
</evidence>
<name>A0A852WTG7_9MICO</name>
<comment type="caution">
    <text evidence="1">The sequence shown here is derived from an EMBL/GenBank/DDBJ whole genome shotgun (WGS) entry which is preliminary data.</text>
</comment>
<gene>
    <name evidence="1" type="ORF">BJY17_002023</name>
</gene>
<dbReference type="InterPro" id="IPR038396">
    <property type="entry name" value="SpoIIAA-like_sf"/>
</dbReference>
<organism evidence="1 2">
    <name type="scientific">Agromyces hippuratus</name>
    <dbReference type="NCBI Taxonomy" id="286438"/>
    <lineage>
        <taxon>Bacteria</taxon>
        <taxon>Bacillati</taxon>
        <taxon>Actinomycetota</taxon>
        <taxon>Actinomycetes</taxon>
        <taxon>Micrococcales</taxon>
        <taxon>Microbacteriaceae</taxon>
        <taxon>Agromyces</taxon>
    </lineage>
</organism>